<sequence length="160" mass="17888">MHFSFDAFVDDTAVEKINKQFLPGRYDDTQIERMSAGSQIQMAPQSTVNTTQPVHSQDSNMSTGTVDFFFFGFTLPLGSGNLDGPLLAVSLFLDELARHFGVLYNFEYKLKSDLFGSSRGALSFMDQSVSGANNMNKWKITNYKSELHIPLSRTPELDLV</sequence>
<evidence type="ECO:0000313" key="1">
    <source>
        <dbReference type="EMBL" id="KAJ8984792.1"/>
    </source>
</evidence>
<dbReference type="EMBL" id="JAPWTJ010000026">
    <property type="protein sequence ID" value="KAJ8984792.1"/>
    <property type="molecule type" value="Genomic_DNA"/>
</dbReference>
<evidence type="ECO:0000313" key="2">
    <source>
        <dbReference type="Proteomes" id="UP001162164"/>
    </source>
</evidence>
<organism evidence="1 2">
    <name type="scientific">Molorchus minor</name>
    <dbReference type="NCBI Taxonomy" id="1323400"/>
    <lineage>
        <taxon>Eukaryota</taxon>
        <taxon>Metazoa</taxon>
        <taxon>Ecdysozoa</taxon>
        <taxon>Arthropoda</taxon>
        <taxon>Hexapoda</taxon>
        <taxon>Insecta</taxon>
        <taxon>Pterygota</taxon>
        <taxon>Neoptera</taxon>
        <taxon>Endopterygota</taxon>
        <taxon>Coleoptera</taxon>
        <taxon>Polyphaga</taxon>
        <taxon>Cucujiformia</taxon>
        <taxon>Chrysomeloidea</taxon>
        <taxon>Cerambycidae</taxon>
        <taxon>Lamiinae</taxon>
        <taxon>Monochamini</taxon>
        <taxon>Molorchus</taxon>
    </lineage>
</organism>
<dbReference type="Proteomes" id="UP001162164">
    <property type="component" value="Unassembled WGS sequence"/>
</dbReference>
<proteinExistence type="predicted"/>
<comment type="caution">
    <text evidence="1">The sequence shown here is derived from an EMBL/GenBank/DDBJ whole genome shotgun (WGS) entry which is preliminary data.</text>
</comment>
<name>A0ABQ9K3Z3_9CUCU</name>
<accession>A0ABQ9K3Z3</accession>
<reference evidence="1" key="1">
    <citation type="journal article" date="2023" name="Insect Mol. Biol.">
        <title>Genome sequencing provides insights into the evolution of gene families encoding plant cell wall-degrading enzymes in longhorned beetles.</title>
        <authorList>
            <person name="Shin N.R."/>
            <person name="Okamura Y."/>
            <person name="Kirsch R."/>
            <person name="Pauchet Y."/>
        </authorList>
    </citation>
    <scope>NUCLEOTIDE SEQUENCE</scope>
    <source>
        <strain evidence="1">MMC_N1</strain>
    </source>
</reference>
<protein>
    <submittedName>
        <fullName evidence="1">Uncharacterized protein</fullName>
    </submittedName>
</protein>
<keyword evidence="2" id="KW-1185">Reference proteome</keyword>
<gene>
    <name evidence="1" type="ORF">NQ317_003706</name>
</gene>